<dbReference type="Proteomes" id="UP000887577">
    <property type="component" value="Unplaced"/>
</dbReference>
<dbReference type="WBParaSite" id="PSU_v2.g13881.t1">
    <property type="protein sequence ID" value="PSU_v2.g13881.t1"/>
    <property type="gene ID" value="PSU_v2.g13881"/>
</dbReference>
<dbReference type="AlphaFoldDB" id="A0A914Y531"/>
<proteinExistence type="predicted"/>
<evidence type="ECO:0000313" key="2">
    <source>
        <dbReference type="WBParaSite" id="PSU_v2.g13881.t1"/>
    </source>
</evidence>
<accession>A0A914Y531</accession>
<evidence type="ECO:0000313" key="1">
    <source>
        <dbReference type="Proteomes" id="UP000887577"/>
    </source>
</evidence>
<keyword evidence="1" id="KW-1185">Reference proteome</keyword>
<protein>
    <submittedName>
        <fullName evidence="2">Uncharacterized protein</fullName>
    </submittedName>
</protein>
<organism evidence="1 2">
    <name type="scientific">Panagrolaimus superbus</name>
    <dbReference type="NCBI Taxonomy" id="310955"/>
    <lineage>
        <taxon>Eukaryota</taxon>
        <taxon>Metazoa</taxon>
        <taxon>Ecdysozoa</taxon>
        <taxon>Nematoda</taxon>
        <taxon>Chromadorea</taxon>
        <taxon>Rhabditida</taxon>
        <taxon>Tylenchina</taxon>
        <taxon>Panagrolaimomorpha</taxon>
        <taxon>Panagrolaimoidea</taxon>
        <taxon>Panagrolaimidae</taxon>
        <taxon>Panagrolaimus</taxon>
    </lineage>
</organism>
<reference evidence="2" key="1">
    <citation type="submission" date="2022-11" db="UniProtKB">
        <authorList>
            <consortium name="WormBaseParasite"/>
        </authorList>
    </citation>
    <scope>IDENTIFICATION</scope>
</reference>
<name>A0A914Y531_9BILA</name>
<sequence length="74" mass="8883">MYKNDIDEFLRVCNEAIVELLHKMENCDQEKMDIVSTELRRKLLTTLLENDIITTETYTLEKEKTEPKKVIFKF</sequence>